<name>A0ABY7CQR3_9BASI</name>
<dbReference type="EMBL" id="CP110427">
    <property type="protein sequence ID" value="WAQ87015.1"/>
    <property type="molecule type" value="Genomic_DNA"/>
</dbReference>
<evidence type="ECO:0000313" key="2">
    <source>
        <dbReference type="EMBL" id="WAQ87015.1"/>
    </source>
</evidence>
<dbReference type="GeneID" id="77812278"/>
<organism evidence="2 3">
    <name type="scientific">Puccinia triticina</name>
    <dbReference type="NCBI Taxonomy" id="208348"/>
    <lineage>
        <taxon>Eukaryota</taxon>
        <taxon>Fungi</taxon>
        <taxon>Dikarya</taxon>
        <taxon>Basidiomycota</taxon>
        <taxon>Pucciniomycotina</taxon>
        <taxon>Pucciniomycetes</taxon>
        <taxon>Pucciniales</taxon>
        <taxon>Pucciniaceae</taxon>
        <taxon>Puccinia</taxon>
    </lineage>
</organism>
<feature type="compositionally biased region" description="Pro residues" evidence="1">
    <location>
        <begin position="39"/>
        <end position="49"/>
    </location>
</feature>
<proteinExistence type="predicted"/>
<protein>
    <submittedName>
        <fullName evidence="2">Uncharacterized protein</fullName>
    </submittedName>
</protein>
<accession>A0ABY7CQR3</accession>
<feature type="region of interest" description="Disordered" evidence="1">
    <location>
        <begin position="30"/>
        <end position="74"/>
    </location>
</feature>
<evidence type="ECO:0000313" key="3">
    <source>
        <dbReference type="Proteomes" id="UP001164743"/>
    </source>
</evidence>
<gene>
    <name evidence="2" type="ORF">PtA15_7A744</name>
</gene>
<evidence type="ECO:0000256" key="1">
    <source>
        <dbReference type="SAM" id="MobiDB-lite"/>
    </source>
</evidence>
<keyword evidence="3" id="KW-1185">Reference proteome</keyword>
<reference evidence="2" key="1">
    <citation type="submission" date="2022-10" db="EMBL/GenBank/DDBJ databases">
        <title>Puccinia triticina Genome sequencing and assembly.</title>
        <authorList>
            <person name="Li C."/>
        </authorList>
    </citation>
    <scope>NUCLEOTIDE SEQUENCE</scope>
    <source>
        <strain evidence="2">Pt15</strain>
    </source>
</reference>
<sequence length="105" mass="11080">MEKAWAADEAGDQAKATMFFEIVAALGKAQASQVADPSPLQPPPRPPQQHNPAGIMGSLTNPSNPDPEGQKTLPIFSVPTLRVPVNKMSRFAEIGNPVLPNLPSG</sequence>
<dbReference type="Proteomes" id="UP001164743">
    <property type="component" value="Chromosome 7A"/>
</dbReference>
<dbReference type="RefSeq" id="XP_053022570.1">
    <property type="nucleotide sequence ID" value="XM_053171383.1"/>
</dbReference>